<keyword evidence="3 4" id="KW-0274">FAD</keyword>
<evidence type="ECO:0000256" key="1">
    <source>
        <dbReference type="ARBA" id="ARBA00001974"/>
    </source>
</evidence>
<evidence type="ECO:0000313" key="8">
    <source>
        <dbReference type="Proteomes" id="UP001218188"/>
    </source>
</evidence>
<sequence>MAAQFDIIFAGGGTTACVVAGRLAAADPSLKILIIEAGKHTKDISTHTQPGRYFRNLATGGDTFTFHVAKPSESLGNRLCIIPSGKGVGGGSSVNFMMYTRASPSDYDDWENFDNPGWGSKDLIPLSNKAVTVEPSTKGHGTSGPIKVRGGMETNIAKHYLAVAKARDKERGFTDDTNDISASSINAYSPWFRYVSSETGKRSDVAHHYVYNQSDNTNLQIRAHCRVKRVIFEGDRAVGVEYLSHDPDAADKEAIVTVRASRLVVLAGGAFGSPAILERSGIGAPDVLKAHNIQQIVDLPGVGENYNDHNLVVVPYHTADNEVTMDEIFRGKPEEIKVHEDLWLHQGSGMMAHNGVEAGIKIRPNAKDLEVVGSTFSKRWQDFFANNPDKPVAWVGPLAGYAGGNPSLQGNFFTLGYFSLYPASIGRTHITSSDPFKPLEVEPGFLDKPEDLVLLRWAYKWSREMARRMDSYRGEYALEHPLFAAGSAAACGKADGPVPIDAPDIVYSAEDDEAIDRYHRAVVGTTWHSLGTCAMKPRSQGGVVDPRLNVYGVKNLKVADLSIAPSNVGSNTYNSALTIGEKAAVVIAEDLGIKGV</sequence>
<dbReference type="EMBL" id="JARJCM010000282">
    <property type="protein sequence ID" value="KAJ7019851.1"/>
    <property type="molecule type" value="Genomic_DNA"/>
</dbReference>
<dbReference type="SUPFAM" id="SSF51905">
    <property type="entry name" value="FAD/NAD(P)-binding domain"/>
    <property type="match status" value="1"/>
</dbReference>
<dbReference type="SUPFAM" id="SSF54373">
    <property type="entry name" value="FAD-linked reductases, C-terminal domain"/>
    <property type="match status" value="1"/>
</dbReference>
<evidence type="ECO:0000259" key="6">
    <source>
        <dbReference type="PROSITE" id="PS00624"/>
    </source>
</evidence>
<dbReference type="InterPro" id="IPR036188">
    <property type="entry name" value="FAD/NAD-bd_sf"/>
</dbReference>
<feature type="binding site" evidence="3">
    <location>
        <position position="227"/>
    </location>
    <ligand>
        <name>FAD</name>
        <dbReference type="ChEBI" id="CHEBI:57692"/>
    </ligand>
</feature>
<dbReference type="InterPro" id="IPR007867">
    <property type="entry name" value="GMC_OxRtase_C"/>
</dbReference>
<protein>
    <submittedName>
        <fullName evidence="7">GMC oxidoreductase-domain-containing protein</fullName>
    </submittedName>
</protein>
<name>A0AAD6WQF0_9AGAR</name>
<gene>
    <name evidence="7" type="ORF">C8F04DRAFT_1146568</name>
</gene>
<feature type="binding site" evidence="3">
    <location>
        <begin position="14"/>
        <end position="15"/>
    </location>
    <ligand>
        <name>FAD</name>
        <dbReference type="ChEBI" id="CHEBI:57692"/>
    </ligand>
</feature>
<dbReference type="PANTHER" id="PTHR11552">
    <property type="entry name" value="GLUCOSE-METHANOL-CHOLINE GMC OXIDOREDUCTASE"/>
    <property type="match status" value="1"/>
</dbReference>
<evidence type="ECO:0000259" key="5">
    <source>
        <dbReference type="PROSITE" id="PS00623"/>
    </source>
</evidence>
<dbReference type="AlphaFoldDB" id="A0AAD6WQF0"/>
<dbReference type="Pfam" id="PF05199">
    <property type="entry name" value="GMC_oxred_C"/>
    <property type="match status" value="1"/>
</dbReference>
<evidence type="ECO:0000256" key="4">
    <source>
        <dbReference type="RuleBase" id="RU003968"/>
    </source>
</evidence>
<comment type="caution">
    <text evidence="7">The sequence shown here is derived from an EMBL/GenBank/DDBJ whole genome shotgun (WGS) entry which is preliminary data.</text>
</comment>
<reference evidence="7" key="1">
    <citation type="submission" date="2023-03" db="EMBL/GenBank/DDBJ databases">
        <title>Massive genome expansion in bonnet fungi (Mycena s.s.) driven by repeated elements and novel gene families across ecological guilds.</title>
        <authorList>
            <consortium name="Lawrence Berkeley National Laboratory"/>
            <person name="Harder C.B."/>
            <person name="Miyauchi S."/>
            <person name="Viragh M."/>
            <person name="Kuo A."/>
            <person name="Thoen E."/>
            <person name="Andreopoulos B."/>
            <person name="Lu D."/>
            <person name="Skrede I."/>
            <person name="Drula E."/>
            <person name="Henrissat B."/>
            <person name="Morin E."/>
            <person name="Kohler A."/>
            <person name="Barry K."/>
            <person name="LaButti K."/>
            <person name="Morin E."/>
            <person name="Salamov A."/>
            <person name="Lipzen A."/>
            <person name="Mereny Z."/>
            <person name="Hegedus B."/>
            <person name="Baldrian P."/>
            <person name="Stursova M."/>
            <person name="Weitz H."/>
            <person name="Taylor A."/>
            <person name="Grigoriev I.V."/>
            <person name="Nagy L.G."/>
            <person name="Martin F."/>
            <person name="Kauserud H."/>
        </authorList>
    </citation>
    <scope>NUCLEOTIDE SEQUENCE</scope>
    <source>
        <strain evidence="7">CBHHK200</strain>
    </source>
</reference>
<dbReference type="PIRSF" id="PIRSF000137">
    <property type="entry name" value="Alcohol_oxidase"/>
    <property type="match status" value="1"/>
</dbReference>
<dbReference type="InterPro" id="IPR012132">
    <property type="entry name" value="GMC_OxRdtase"/>
</dbReference>
<proteinExistence type="inferred from homology"/>
<comment type="similarity">
    <text evidence="2 4">Belongs to the GMC oxidoreductase family.</text>
</comment>
<dbReference type="Proteomes" id="UP001218188">
    <property type="component" value="Unassembled WGS sequence"/>
</dbReference>
<dbReference type="PANTHER" id="PTHR11552:SF78">
    <property type="entry name" value="GLUCOSE-METHANOL-CHOLINE OXIDOREDUCTASE N-TERMINAL DOMAIN-CONTAINING PROTEIN"/>
    <property type="match status" value="1"/>
</dbReference>
<dbReference type="Pfam" id="PF00732">
    <property type="entry name" value="GMC_oxred_N"/>
    <property type="match status" value="1"/>
</dbReference>
<dbReference type="InterPro" id="IPR000172">
    <property type="entry name" value="GMC_OxRdtase_N"/>
</dbReference>
<dbReference type="Gene3D" id="3.50.50.60">
    <property type="entry name" value="FAD/NAD(P)-binding domain"/>
    <property type="match status" value="1"/>
</dbReference>
<dbReference type="Gene3D" id="3.30.560.10">
    <property type="entry name" value="Glucose Oxidase, domain 3"/>
    <property type="match status" value="1"/>
</dbReference>
<dbReference type="PROSITE" id="PS00623">
    <property type="entry name" value="GMC_OXRED_1"/>
    <property type="match status" value="1"/>
</dbReference>
<evidence type="ECO:0000313" key="7">
    <source>
        <dbReference type="EMBL" id="KAJ7019851.1"/>
    </source>
</evidence>
<feature type="domain" description="Glucose-methanol-choline oxidoreductase N-terminal" evidence="5">
    <location>
        <begin position="85"/>
        <end position="108"/>
    </location>
</feature>
<organism evidence="7 8">
    <name type="scientific">Mycena alexandri</name>
    <dbReference type="NCBI Taxonomy" id="1745969"/>
    <lineage>
        <taxon>Eukaryota</taxon>
        <taxon>Fungi</taxon>
        <taxon>Dikarya</taxon>
        <taxon>Basidiomycota</taxon>
        <taxon>Agaricomycotina</taxon>
        <taxon>Agaricomycetes</taxon>
        <taxon>Agaricomycetidae</taxon>
        <taxon>Agaricales</taxon>
        <taxon>Marasmiineae</taxon>
        <taxon>Mycenaceae</taxon>
        <taxon>Mycena</taxon>
    </lineage>
</organism>
<keyword evidence="8" id="KW-1185">Reference proteome</keyword>
<dbReference type="GO" id="GO:0016614">
    <property type="term" value="F:oxidoreductase activity, acting on CH-OH group of donors"/>
    <property type="evidence" value="ECO:0007669"/>
    <property type="project" value="InterPro"/>
</dbReference>
<comment type="cofactor">
    <cofactor evidence="1 3">
        <name>FAD</name>
        <dbReference type="ChEBI" id="CHEBI:57692"/>
    </cofactor>
</comment>
<accession>A0AAD6WQF0</accession>
<dbReference type="PROSITE" id="PS00624">
    <property type="entry name" value="GMC_OXRED_2"/>
    <property type="match status" value="1"/>
</dbReference>
<keyword evidence="4" id="KW-0285">Flavoprotein</keyword>
<feature type="binding site" evidence="3">
    <location>
        <begin position="527"/>
        <end position="528"/>
    </location>
    <ligand>
        <name>FAD</name>
        <dbReference type="ChEBI" id="CHEBI:57692"/>
    </ligand>
</feature>
<dbReference type="GO" id="GO:0050660">
    <property type="term" value="F:flavin adenine dinucleotide binding"/>
    <property type="evidence" value="ECO:0007669"/>
    <property type="project" value="InterPro"/>
</dbReference>
<evidence type="ECO:0000256" key="3">
    <source>
        <dbReference type="PIRSR" id="PIRSR000137-2"/>
    </source>
</evidence>
<evidence type="ECO:0000256" key="2">
    <source>
        <dbReference type="ARBA" id="ARBA00010790"/>
    </source>
</evidence>
<feature type="domain" description="Glucose-methanol-choline oxidoreductase N-terminal" evidence="6">
    <location>
        <begin position="269"/>
        <end position="283"/>
    </location>
</feature>